<gene>
    <name evidence="2" type="primary">LOC111138195</name>
</gene>
<dbReference type="PANTHER" id="PTHR11873:SF0">
    <property type="entry name" value="LIPOCALIN-RELATED PROTEIN"/>
    <property type="match status" value="1"/>
</dbReference>
<dbReference type="KEGG" id="cvn:111138195"/>
<dbReference type="InterPro" id="IPR012674">
    <property type="entry name" value="Calycin"/>
</dbReference>
<dbReference type="InterPro" id="IPR002449">
    <property type="entry name" value="Retinol-bd/Purpurin"/>
</dbReference>
<dbReference type="GO" id="GO:0034632">
    <property type="term" value="F:retinol transmembrane transporter activity"/>
    <property type="evidence" value="ECO:0007669"/>
    <property type="project" value="InterPro"/>
</dbReference>
<dbReference type="Proteomes" id="UP000694844">
    <property type="component" value="Chromosome 5"/>
</dbReference>
<dbReference type="GO" id="GO:0005501">
    <property type="term" value="F:retinoid binding"/>
    <property type="evidence" value="ECO:0007669"/>
    <property type="project" value="InterPro"/>
</dbReference>
<organism evidence="1 2">
    <name type="scientific">Crassostrea virginica</name>
    <name type="common">Eastern oyster</name>
    <dbReference type="NCBI Taxonomy" id="6565"/>
    <lineage>
        <taxon>Eukaryota</taxon>
        <taxon>Metazoa</taxon>
        <taxon>Spiralia</taxon>
        <taxon>Lophotrochozoa</taxon>
        <taxon>Mollusca</taxon>
        <taxon>Bivalvia</taxon>
        <taxon>Autobranchia</taxon>
        <taxon>Pteriomorphia</taxon>
        <taxon>Ostreida</taxon>
        <taxon>Ostreoidea</taxon>
        <taxon>Ostreidae</taxon>
        <taxon>Crassostrea</taxon>
    </lineage>
</organism>
<dbReference type="RefSeq" id="XP_022345759.1">
    <property type="nucleotide sequence ID" value="XM_022490051.1"/>
</dbReference>
<sequence length="205" mass="23066">MRTCDILKVLMYPLGIISVISTCSIKVADIKIMENFLFSNFTNHVWKTVKYNKFPPIKGFQVLSNTDQQTVFGWRGVKPIVANTARIGVRPGMTVCFSDTGEVQFLDNNPAKMFLTYRNEKTGHTHEQNQWVLYTDYANLAILYACQSVLADGSCDPDNSYIWILSKKTSLTEEEAKLAQVTANSVCIQTLNTLSHKDPCPEPSL</sequence>
<dbReference type="PANTHER" id="PTHR11873">
    <property type="entry name" value="RETINOL-BINDING PROTEIN 4"/>
    <property type="match status" value="1"/>
</dbReference>
<evidence type="ECO:0000313" key="1">
    <source>
        <dbReference type="Proteomes" id="UP000694844"/>
    </source>
</evidence>
<proteinExistence type="predicted"/>
<dbReference type="SUPFAM" id="SSF50814">
    <property type="entry name" value="Lipocalins"/>
    <property type="match status" value="1"/>
</dbReference>
<name>A0A8B8F0H1_CRAVI</name>
<dbReference type="GeneID" id="111138195"/>
<dbReference type="OrthoDB" id="6132923at2759"/>
<keyword evidence="1" id="KW-1185">Reference proteome</keyword>
<accession>A0A8B8F0H1</accession>
<reference evidence="2" key="1">
    <citation type="submission" date="2025-08" db="UniProtKB">
        <authorList>
            <consortium name="RefSeq"/>
        </authorList>
    </citation>
    <scope>IDENTIFICATION</scope>
    <source>
        <tissue evidence="2">Whole sample</tissue>
    </source>
</reference>
<evidence type="ECO:0000313" key="2">
    <source>
        <dbReference type="RefSeq" id="XP_022345759.1"/>
    </source>
</evidence>
<dbReference type="AlphaFoldDB" id="A0A8B8F0H1"/>
<protein>
    <submittedName>
        <fullName evidence="2">Retinol-binding protein 4-A-like</fullName>
    </submittedName>
</protein>
<dbReference type="Gene3D" id="2.40.128.20">
    <property type="match status" value="1"/>
</dbReference>